<dbReference type="Proteomes" id="UP001445076">
    <property type="component" value="Unassembled WGS sequence"/>
</dbReference>
<feature type="signal peptide" evidence="3">
    <location>
        <begin position="1"/>
        <end position="19"/>
    </location>
</feature>
<evidence type="ECO:0000256" key="3">
    <source>
        <dbReference type="SAM" id="SignalP"/>
    </source>
</evidence>
<evidence type="ECO:0000256" key="1">
    <source>
        <dbReference type="SAM" id="MobiDB-lite"/>
    </source>
</evidence>
<sequence>MRAPVAILLLLLGAASLDATLEECQCLERNTGGDSCSCSEPLGRYSIEPSIAIYNLYNKSGTIVAPPDPNGNFHYCNYCETLWILDMGESDIKIELTIENTDLGFLTNAINNNDLMNSTDGDFLLIGTGSDIMSGNEVLFYGRRKQAQKVVIPGGVAHVFFYSTESVFDATGFNITYNSTKQVTTQAPITTTTRSSEVPQTYVAINGIPINEWPNYNDTFKKNIAAMATDYLHSMFVINKDIAVTPEMVFINDMKTCHPFNCDVNCVAYNFSMDVFVNDNPVFTSRMLNQMLSDPELQFYITNITGTSEICNEHPKISTPVYIAVPLTLVVLSIILTFAVCWYSKKSVFNESHIKYEKEQQERIEDARCRYSDTASILGLGLSEPSGGSVSSMPFSKPTRDDDDFEYKTEDFDMTEFREYDPDNVGLYMADIQLENVLGTQQPMRSYTNKAFVPDEEDTFYQKKSTFHNISDSESDDSDDGGVINLQESTRDQRQTHFLVPAEVHVGDDSGETVL</sequence>
<reference evidence="4 5" key="1">
    <citation type="journal article" date="2024" name="BMC Genomics">
        <title>Genome assembly of redclaw crayfish (Cherax quadricarinatus) provides insights into its immune adaptation and hypoxia tolerance.</title>
        <authorList>
            <person name="Liu Z."/>
            <person name="Zheng J."/>
            <person name="Li H."/>
            <person name="Fang K."/>
            <person name="Wang S."/>
            <person name="He J."/>
            <person name="Zhou D."/>
            <person name="Weng S."/>
            <person name="Chi M."/>
            <person name="Gu Z."/>
            <person name="He J."/>
            <person name="Li F."/>
            <person name="Wang M."/>
        </authorList>
    </citation>
    <scope>NUCLEOTIDE SEQUENCE [LARGE SCALE GENOMIC DNA]</scope>
    <source>
        <strain evidence="4">ZL_2023a</strain>
    </source>
</reference>
<organism evidence="4 5">
    <name type="scientific">Cherax quadricarinatus</name>
    <name type="common">Australian red claw crayfish</name>
    <dbReference type="NCBI Taxonomy" id="27406"/>
    <lineage>
        <taxon>Eukaryota</taxon>
        <taxon>Metazoa</taxon>
        <taxon>Ecdysozoa</taxon>
        <taxon>Arthropoda</taxon>
        <taxon>Crustacea</taxon>
        <taxon>Multicrustacea</taxon>
        <taxon>Malacostraca</taxon>
        <taxon>Eumalacostraca</taxon>
        <taxon>Eucarida</taxon>
        <taxon>Decapoda</taxon>
        <taxon>Pleocyemata</taxon>
        <taxon>Astacidea</taxon>
        <taxon>Parastacoidea</taxon>
        <taxon>Parastacidae</taxon>
        <taxon>Cherax</taxon>
    </lineage>
</organism>
<evidence type="ECO:0008006" key="6">
    <source>
        <dbReference type="Google" id="ProtNLM"/>
    </source>
</evidence>
<evidence type="ECO:0000313" key="4">
    <source>
        <dbReference type="EMBL" id="KAK8735609.1"/>
    </source>
</evidence>
<feature type="region of interest" description="Disordered" evidence="1">
    <location>
        <begin position="468"/>
        <end position="495"/>
    </location>
</feature>
<keyword evidence="2" id="KW-0812">Transmembrane</keyword>
<dbReference type="EMBL" id="JARKIK010000047">
    <property type="protein sequence ID" value="KAK8735609.1"/>
    <property type="molecule type" value="Genomic_DNA"/>
</dbReference>
<keyword evidence="2" id="KW-1133">Transmembrane helix</keyword>
<evidence type="ECO:0000313" key="5">
    <source>
        <dbReference type="Proteomes" id="UP001445076"/>
    </source>
</evidence>
<feature type="chain" id="PRO_5043620568" description="CUB domain-containing protein" evidence="3">
    <location>
        <begin position="20"/>
        <end position="515"/>
    </location>
</feature>
<keyword evidence="3" id="KW-0732">Signal</keyword>
<feature type="transmembrane region" description="Helical" evidence="2">
    <location>
        <begin position="321"/>
        <end position="343"/>
    </location>
</feature>
<dbReference type="SUPFAM" id="SSF49854">
    <property type="entry name" value="Spermadhesin, CUB domain"/>
    <property type="match status" value="1"/>
</dbReference>
<accession>A0AAW0X5K1</accession>
<proteinExistence type="predicted"/>
<protein>
    <recommendedName>
        <fullName evidence="6">CUB domain-containing protein</fullName>
    </recommendedName>
</protein>
<keyword evidence="2" id="KW-0472">Membrane</keyword>
<keyword evidence="5" id="KW-1185">Reference proteome</keyword>
<dbReference type="InterPro" id="IPR035914">
    <property type="entry name" value="Sperma_CUB_dom_sf"/>
</dbReference>
<name>A0AAW0X5K1_CHEQU</name>
<gene>
    <name evidence="4" type="ORF">OTU49_005463</name>
</gene>
<evidence type="ECO:0000256" key="2">
    <source>
        <dbReference type="SAM" id="Phobius"/>
    </source>
</evidence>
<comment type="caution">
    <text evidence="4">The sequence shown here is derived from an EMBL/GenBank/DDBJ whole genome shotgun (WGS) entry which is preliminary data.</text>
</comment>
<dbReference type="AlphaFoldDB" id="A0AAW0X5K1"/>
<dbReference type="Gene3D" id="2.60.120.290">
    <property type="entry name" value="Spermadhesin, CUB domain"/>
    <property type="match status" value="1"/>
</dbReference>